<keyword evidence="1" id="KW-0812">Transmembrane</keyword>
<comment type="caution">
    <text evidence="2">The sequence shown here is derived from an EMBL/GenBank/DDBJ whole genome shotgun (WGS) entry which is preliminary data.</text>
</comment>
<dbReference type="Proteomes" id="UP000660270">
    <property type="component" value="Unassembled WGS sequence"/>
</dbReference>
<feature type="transmembrane region" description="Helical" evidence="1">
    <location>
        <begin position="25"/>
        <end position="46"/>
    </location>
</feature>
<keyword evidence="1" id="KW-1133">Transmembrane helix</keyword>
<dbReference type="InterPro" id="IPR011726">
    <property type="entry name" value="KdpF"/>
</dbReference>
<gene>
    <name evidence="2" type="ORF">H6G43_04905</name>
</gene>
<evidence type="ECO:0000313" key="3">
    <source>
        <dbReference type="Proteomes" id="UP000660270"/>
    </source>
</evidence>
<name>A0ABR8INV9_APHFL</name>
<evidence type="ECO:0000256" key="1">
    <source>
        <dbReference type="SAM" id="Phobius"/>
    </source>
</evidence>
<reference evidence="2 3" key="1">
    <citation type="journal article" date="2020" name="ISME J.">
        <title>Comparative genomics reveals insights into cyanobacterial evolution and habitat adaptation.</title>
        <authorList>
            <person name="Chen M.Y."/>
            <person name="Teng W.K."/>
            <person name="Zhao L."/>
            <person name="Hu C.X."/>
            <person name="Zhou Y.K."/>
            <person name="Han B.P."/>
            <person name="Song L.R."/>
            <person name="Shu W.S."/>
        </authorList>
    </citation>
    <scope>NUCLEOTIDE SEQUENCE [LARGE SCALE GENOMIC DNA]</scope>
    <source>
        <strain evidence="2 3">FACHB-1249</strain>
    </source>
</reference>
<keyword evidence="1" id="KW-0472">Membrane</keyword>
<proteinExistence type="predicted"/>
<accession>A0ABR8INV9</accession>
<keyword evidence="3" id="KW-1185">Reference proteome</keyword>
<organism evidence="2 3">
    <name type="scientific">Aphanizomenon flos-aquae FACHB-1249</name>
    <dbReference type="NCBI Taxonomy" id="2692889"/>
    <lineage>
        <taxon>Bacteria</taxon>
        <taxon>Bacillati</taxon>
        <taxon>Cyanobacteriota</taxon>
        <taxon>Cyanophyceae</taxon>
        <taxon>Nostocales</taxon>
        <taxon>Aphanizomenonaceae</taxon>
        <taxon>Aphanizomenon</taxon>
    </lineage>
</organism>
<dbReference type="RefSeq" id="WP_190588915.1">
    <property type="nucleotide sequence ID" value="NZ_JACJTM010000007.1"/>
</dbReference>
<sequence>MSLNLLIVPVVYANTSITLDRISTWAFAVLGFTTLMLVIYLLIVIFQPERF</sequence>
<dbReference type="EMBL" id="JACJTM010000007">
    <property type="protein sequence ID" value="MBD2684592.1"/>
    <property type="molecule type" value="Genomic_DNA"/>
</dbReference>
<dbReference type="Pfam" id="PF09604">
    <property type="entry name" value="Potass_KdpF"/>
    <property type="match status" value="1"/>
</dbReference>
<protein>
    <submittedName>
        <fullName evidence="2">Potassium-transporting ATPase subunit F</fullName>
    </submittedName>
</protein>
<evidence type="ECO:0000313" key="2">
    <source>
        <dbReference type="EMBL" id="MBD2684592.1"/>
    </source>
</evidence>